<reference evidence="1" key="1">
    <citation type="submission" date="2020-05" db="UniProtKB">
        <authorList>
            <consortium name="EnsemblMetazoa"/>
        </authorList>
    </citation>
    <scope>IDENTIFICATION</scope>
    <source>
        <strain evidence="1">TTRI</strain>
    </source>
</reference>
<organism evidence="1 2">
    <name type="scientific">Glossina austeni</name>
    <name type="common">Savannah tsetse fly</name>
    <dbReference type="NCBI Taxonomy" id="7395"/>
    <lineage>
        <taxon>Eukaryota</taxon>
        <taxon>Metazoa</taxon>
        <taxon>Ecdysozoa</taxon>
        <taxon>Arthropoda</taxon>
        <taxon>Hexapoda</taxon>
        <taxon>Insecta</taxon>
        <taxon>Pterygota</taxon>
        <taxon>Neoptera</taxon>
        <taxon>Endopterygota</taxon>
        <taxon>Diptera</taxon>
        <taxon>Brachycera</taxon>
        <taxon>Muscomorpha</taxon>
        <taxon>Hippoboscoidea</taxon>
        <taxon>Glossinidae</taxon>
        <taxon>Glossina</taxon>
    </lineage>
</organism>
<sequence>MVASYWFSVYSRAALIFVRMRWPLPAASSGTRKLCIKSHSSTLFNNTATRNYQERNLLMYFKYHLKPNRLLNTNLNINLFTLLDVVKVNIISCNKPTLCRQLKSYNVISDADDGEQISSPTSQHLTLKIFCKLRKQNKTGTAFAKHAIVHIKKLDKDDVIHLNNAQT</sequence>
<evidence type="ECO:0000313" key="1">
    <source>
        <dbReference type="EnsemblMetazoa" id="GAUT009208-PA"/>
    </source>
</evidence>
<name>A0A1A9UMB3_GLOAU</name>
<dbReference type="Proteomes" id="UP000078200">
    <property type="component" value="Unassembled WGS sequence"/>
</dbReference>
<protein>
    <submittedName>
        <fullName evidence="1">Uncharacterized protein</fullName>
    </submittedName>
</protein>
<accession>A0A1A9UMB3</accession>
<dbReference type="EnsemblMetazoa" id="GAUT009208-RA">
    <property type="protein sequence ID" value="GAUT009208-PA"/>
    <property type="gene ID" value="GAUT009208"/>
</dbReference>
<dbReference type="VEuPathDB" id="VectorBase:GAUT009208"/>
<dbReference type="AlphaFoldDB" id="A0A1A9UMB3"/>
<evidence type="ECO:0000313" key="2">
    <source>
        <dbReference type="Proteomes" id="UP000078200"/>
    </source>
</evidence>
<keyword evidence="2" id="KW-1185">Reference proteome</keyword>
<proteinExistence type="predicted"/>